<dbReference type="Proteomes" id="UP000007383">
    <property type="component" value="Chromosome"/>
</dbReference>
<proteinExistence type="predicted"/>
<dbReference type="HOGENOM" id="CLU_434063_0_0_12"/>
<dbReference type="InterPro" id="IPR027417">
    <property type="entry name" value="P-loop_NTPase"/>
</dbReference>
<dbReference type="EMBL" id="CP003282">
    <property type="protein sequence ID" value="AFG37443.1"/>
    <property type="molecule type" value="Genomic_DNA"/>
</dbReference>
<accession>H9UIV0</accession>
<dbReference type="KEGG" id="sfc:Spiaf_1377"/>
<reference evidence="3" key="1">
    <citation type="journal article" date="2013" name="Stand. Genomic Sci.">
        <title>Complete genome sequence of the halophilic bacterium Spirochaeta africana type strain (Z-7692(T)) from the alkaline Lake Magadi in the East African Rift.</title>
        <authorList>
            <person name="Liolos K."/>
            <person name="Abt B."/>
            <person name="Scheuner C."/>
            <person name="Teshima H."/>
            <person name="Held B."/>
            <person name="Lapidus A."/>
            <person name="Nolan M."/>
            <person name="Lucas S."/>
            <person name="Deshpande S."/>
            <person name="Cheng J.F."/>
            <person name="Tapia R."/>
            <person name="Goodwin L.A."/>
            <person name="Pitluck S."/>
            <person name="Pagani I."/>
            <person name="Ivanova N."/>
            <person name="Mavromatis K."/>
            <person name="Mikhailova N."/>
            <person name="Huntemann M."/>
            <person name="Pati A."/>
            <person name="Chen A."/>
            <person name="Palaniappan K."/>
            <person name="Land M."/>
            <person name="Rohde M."/>
            <person name="Tindall B.J."/>
            <person name="Detter J.C."/>
            <person name="Goker M."/>
            <person name="Bristow J."/>
            <person name="Eisen J.A."/>
            <person name="Markowitz V."/>
            <person name="Hugenholtz P."/>
            <person name="Woyke T."/>
            <person name="Klenk H.P."/>
            <person name="Kyrpides N.C."/>
        </authorList>
    </citation>
    <scope>NUCLEOTIDE SEQUENCE</scope>
    <source>
        <strain evidence="3">ATCC 700263 / DSM 8902 / Z-7692</strain>
    </source>
</reference>
<dbReference type="AlphaFoldDB" id="H9UIV0"/>
<evidence type="ECO:0000313" key="3">
    <source>
        <dbReference type="Proteomes" id="UP000007383"/>
    </source>
</evidence>
<dbReference type="Pfam" id="PF13245">
    <property type="entry name" value="AAA_19"/>
    <property type="match status" value="1"/>
</dbReference>
<dbReference type="PANTHER" id="PTHR11070:SF2">
    <property type="entry name" value="ATP-DEPENDENT DNA HELICASE SRS2"/>
    <property type="match status" value="1"/>
</dbReference>
<keyword evidence="3" id="KW-1185">Reference proteome</keyword>
<dbReference type="RefSeq" id="WP_014455430.1">
    <property type="nucleotide sequence ID" value="NC_017098.1"/>
</dbReference>
<dbReference type="PANTHER" id="PTHR11070">
    <property type="entry name" value="UVRD / RECB / PCRA DNA HELICASE FAMILY MEMBER"/>
    <property type="match status" value="1"/>
</dbReference>
<gene>
    <name evidence="2" type="ordered locus">Spiaf_1377</name>
</gene>
<dbReference type="STRING" id="889378.Spiaf_1377"/>
<keyword evidence="2" id="KW-0347">Helicase</keyword>
<dbReference type="GO" id="GO:0000725">
    <property type="term" value="P:recombinational repair"/>
    <property type="evidence" value="ECO:0007669"/>
    <property type="project" value="TreeGrafter"/>
</dbReference>
<dbReference type="GO" id="GO:0003677">
    <property type="term" value="F:DNA binding"/>
    <property type="evidence" value="ECO:0007669"/>
    <property type="project" value="InterPro"/>
</dbReference>
<evidence type="ECO:0000313" key="2">
    <source>
        <dbReference type="EMBL" id="AFG37443.1"/>
    </source>
</evidence>
<keyword evidence="2" id="KW-0547">Nucleotide-binding</keyword>
<dbReference type="SUPFAM" id="SSF52540">
    <property type="entry name" value="P-loop containing nucleoside triphosphate hydrolases"/>
    <property type="match status" value="1"/>
</dbReference>
<dbReference type="OrthoDB" id="9809039at2"/>
<dbReference type="PATRIC" id="fig|889378.3.peg.1370"/>
<evidence type="ECO:0000256" key="1">
    <source>
        <dbReference type="ARBA" id="ARBA00034923"/>
    </source>
</evidence>
<dbReference type="Gene3D" id="3.40.50.300">
    <property type="entry name" value="P-loop containing nucleotide triphosphate hydrolases"/>
    <property type="match status" value="2"/>
</dbReference>
<protein>
    <recommendedName>
        <fullName evidence="1">DNA 3'-5' helicase II</fullName>
    </recommendedName>
</protein>
<keyword evidence="2" id="KW-0378">Hydrolase</keyword>
<name>H9UIV0_SPIAZ</name>
<dbReference type="eggNOG" id="COG0210">
    <property type="taxonomic scope" value="Bacteria"/>
</dbReference>
<keyword evidence="2" id="KW-0067">ATP-binding</keyword>
<dbReference type="InterPro" id="IPR000212">
    <property type="entry name" value="DNA_helicase_UvrD/REP"/>
</dbReference>
<dbReference type="GO" id="GO:0005524">
    <property type="term" value="F:ATP binding"/>
    <property type="evidence" value="ECO:0007669"/>
    <property type="project" value="InterPro"/>
</dbReference>
<organism evidence="2 3">
    <name type="scientific">Spirochaeta africana (strain ATCC 700263 / DSM 8902 / Z-7692)</name>
    <dbReference type="NCBI Taxonomy" id="889378"/>
    <lineage>
        <taxon>Bacteria</taxon>
        <taxon>Pseudomonadati</taxon>
        <taxon>Spirochaetota</taxon>
        <taxon>Spirochaetia</taxon>
        <taxon>Spirochaetales</taxon>
        <taxon>Spirochaetaceae</taxon>
        <taxon>Spirochaeta</taxon>
    </lineage>
</organism>
<dbReference type="GO" id="GO:0043138">
    <property type="term" value="F:3'-5' DNA helicase activity"/>
    <property type="evidence" value="ECO:0007669"/>
    <property type="project" value="TreeGrafter"/>
</dbReference>
<sequence>MKIQKLKMIFGSPGTGKTKKCYDEIVREAKQQNLQPNEILYVSFNRELKIKAEQRLCGMATVKTLHSLAFSSLNHVHDLPEGLTSDPDNFLPTTEVKQALKSLIPQATKMQNSDLSSALGTFKLIVIDEFNDFNSEFISFIRKVVEACADTTTKVIIAGDPNQRINSYLESKQNRHKNYFDEAEVMFEGVLPIETEYLQQNYRTANPALIGALNSYMNRALQADSKLQYDNEIRDIVNNRKPVLRFFTDKNKEADYVFQQIQRLGLSQRVLILARYKRDLKIYEDRIRQVMHGNASLHTAHAQKGLEADYVFYVGFQAEIKNDADLANTNFVGMSRARKKLYITTSYPKFEPSEFFDTEYLNVIDSQTVVEPERKVPAIKSNKILTTTKASKSCIDSISFTIDQSDVPFFRYVKQNAPMKKRFHNIEKLEMENGMEYSVEFNHKHKRYTFNFWNLCSMKKNGFGDEQILHSLRNECRKFFDCRVDTSKFRCTRIDLCRFEKFSDAFEYNSYCHRLKNKLKELGEYDIRDGRAEYKEINYGNQCNKVNMPNPAETTVYVNHHKSKYDKITFKAYSPKNKVNHNRIDDDTTVKLEFSIVGRTVRRYDLFRDNTDFESLISLIQHDQIKKKFR</sequence>